<gene>
    <name evidence="2" type="ORF">H8A87_16665</name>
</gene>
<comment type="similarity">
    <text evidence="1">Belongs to the transposase 8 family.</text>
</comment>
<dbReference type="RefSeq" id="WP_198691053.1">
    <property type="nucleotide sequence ID" value="NZ_CAWPUD010000061.1"/>
</dbReference>
<dbReference type="SUPFAM" id="SSF46689">
    <property type="entry name" value="Homeodomain-like"/>
    <property type="match status" value="1"/>
</dbReference>
<evidence type="ECO:0000313" key="3">
    <source>
        <dbReference type="Proteomes" id="UP000696184"/>
    </source>
</evidence>
<dbReference type="InterPro" id="IPR002514">
    <property type="entry name" value="Transposase_8"/>
</dbReference>
<evidence type="ECO:0000256" key="1">
    <source>
        <dbReference type="ARBA" id="ARBA00009964"/>
    </source>
</evidence>
<accession>A0ABS0U8S9</accession>
<name>A0ABS0U8S9_9GAMM</name>
<sequence>MTRYSLGRKRAIQEKMLPPHNVSVSSLAKTEGISKSTLYRWIKEVLASNPTNVINHLQQENRYLKRKLAYKDRTHPEKTNRQVLPGNHQNLNHDAMGFSPLSLHITLNVINIPYKT</sequence>
<dbReference type="Proteomes" id="UP000696184">
    <property type="component" value="Unassembled WGS sequence"/>
</dbReference>
<dbReference type="EMBL" id="JACOII010000060">
    <property type="protein sequence ID" value="MBI6550285.1"/>
    <property type="molecule type" value="Genomic_DNA"/>
</dbReference>
<proteinExistence type="inferred from homology"/>
<reference evidence="2 3" key="1">
    <citation type="submission" date="2020-08" db="EMBL/GenBank/DDBJ databases">
        <title>Description of Xenorhabdus lircayensis sp. nov., the symbiotic bacterium associated with the entomopathogenic nematode Steirnernema unicornum.</title>
        <authorList>
            <person name="Castaneda-Alvarez C."/>
            <person name="Prodan S."/>
            <person name="Zamorano A."/>
            <person name="San-Blas E."/>
            <person name="Aballay E."/>
        </authorList>
    </citation>
    <scope>NUCLEOTIDE SEQUENCE [LARGE SCALE GENOMIC DNA]</scope>
    <source>
        <strain evidence="2 3">VLS</strain>
    </source>
</reference>
<evidence type="ECO:0000313" key="2">
    <source>
        <dbReference type="EMBL" id="MBI6550285.1"/>
    </source>
</evidence>
<dbReference type="Pfam" id="PF01527">
    <property type="entry name" value="HTH_Tnp_1"/>
    <property type="match status" value="1"/>
</dbReference>
<protein>
    <submittedName>
        <fullName evidence="2">Transposase</fullName>
    </submittedName>
</protein>
<comment type="caution">
    <text evidence="2">The sequence shown here is derived from an EMBL/GenBank/DDBJ whole genome shotgun (WGS) entry which is preliminary data.</text>
</comment>
<keyword evidence="3" id="KW-1185">Reference proteome</keyword>
<organism evidence="2 3">
    <name type="scientific">Xenorhabdus lircayensis</name>
    <dbReference type="NCBI Taxonomy" id="2763499"/>
    <lineage>
        <taxon>Bacteria</taxon>
        <taxon>Pseudomonadati</taxon>
        <taxon>Pseudomonadota</taxon>
        <taxon>Gammaproteobacteria</taxon>
        <taxon>Enterobacterales</taxon>
        <taxon>Morganellaceae</taxon>
        <taxon>Xenorhabdus</taxon>
    </lineage>
</organism>
<dbReference type="InterPro" id="IPR009057">
    <property type="entry name" value="Homeodomain-like_sf"/>
</dbReference>